<protein>
    <recommendedName>
        <fullName evidence="4">GIY-YIG nuclease family protein</fullName>
    </recommendedName>
</protein>
<dbReference type="Proteomes" id="UP000003882">
    <property type="component" value="Unassembled WGS sequence"/>
</dbReference>
<name>B6XTP8_9BIFI</name>
<feature type="region of interest" description="Disordered" evidence="1">
    <location>
        <begin position="99"/>
        <end position="141"/>
    </location>
</feature>
<gene>
    <name evidence="2" type="ORF">BIFCAT_01018</name>
</gene>
<dbReference type="AlphaFoldDB" id="B6XTP8"/>
<evidence type="ECO:0000313" key="2">
    <source>
        <dbReference type="EMBL" id="EEB22047.1"/>
    </source>
</evidence>
<organism evidence="2 3">
    <name type="scientific">Bifidobacterium catenulatum DSM 16992 = JCM 1194 = LMG 11043</name>
    <dbReference type="NCBI Taxonomy" id="566552"/>
    <lineage>
        <taxon>Bacteria</taxon>
        <taxon>Bacillati</taxon>
        <taxon>Actinomycetota</taxon>
        <taxon>Actinomycetes</taxon>
        <taxon>Bifidobacteriales</taxon>
        <taxon>Bifidobacteriaceae</taxon>
        <taxon>Bifidobacterium</taxon>
    </lineage>
</organism>
<dbReference type="eggNOG" id="COG4096">
    <property type="taxonomic scope" value="Bacteria"/>
</dbReference>
<sequence>MKLFQKCRWRLPTMPDNFFPERPDLTPTIYAYAIDDAGHKGQLKVGYTDCDVRTRILEQTKTAQVNFRIVLEESAIRDDGSAFDDHPVHRMLEQRFVRTGANDSAARSRMYGRPSQLSRSVADPPLSARRASACVRSSSVP</sequence>
<feature type="compositionally biased region" description="Low complexity" evidence="1">
    <location>
        <begin position="127"/>
        <end position="141"/>
    </location>
</feature>
<reference evidence="2 3" key="1">
    <citation type="submission" date="2008-10" db="EMBL/GenBank/DDBJ databases">
        <title>Draft genome sequence of Bifidobacterium catenulatum (DSM 16992).</title>
        <authorList>
            <person name="Sudarsanam P."/>
            <person name="Ley R."/>
            <person name="Guruge J."/>
            <person name="Turnbaugh P.J."/>
            <person name="Mahowald M."/>
            <person name="Liep D."/>
            <person name="Gordon J."/>
        </authorList>
    </citation>
    <scope>NUCLEOTIDE SEQUENCE [LARGE SCALE GENOMIC DNA]</scope>
    <source>
        <strain evidence="2 3">DSM 16992</strain>
    </source>
</reference>
<proteinExistence type="predicted"/>
<reference evidence="2 3" key="2">
    <citation type="submission" date="2008-10" db="EMBL/GenBank/DDBJ databases">
        <authorList>
            <person name="Fulton L."/>
            <person name="Clifton S."/>
            <person name="Fulton B."/>
            <person name="Xu J."/>
            <person name="Minx P."/>
            <person name="Pepin K.H."/>
            <person name="Johnson M."/>
            <person name="Bhonagiri V."/>
            <person name="Nash W.E."/>
            <person name="Mardis E.R."/>
            <person name="Wilson R.K."/>
        </authorList>
    </citation>
    <scope>NUCLEOTIDE SEQUENCE [LARGE SCALE GENOMIC DNA]</scope>
    <source>
        <strain evidence="2 3">DSM 16992</strain>
    </source>
</reference>
<accession>B6XTP8</accession>
<evidence type="ECO:0000256" key="1">
    <source>
        <dbReference type="SAM" id="MobiDB-lite"/>
    </source>
</evidence>
<dbReference type="EMBL" id="ABXY01000011">
    <property type="protein sequence ID" value="EEB22047.1"/>
    <property type="molecule type" value="Genomic_DNA"/>
</dbReference>
<comment type="caution">
    <text evidence="2">The sequence shown here is derived from an EMBL/GenBank/DDBJ whole genome shotgun (WGS) entry which is preliminary data.</text>
</comment>
<evidence type="ECO:0000313" key="3">
    <source>
        <dbReference type="Proteomes" id="UP000003882"/>
    </source>
</evidence>
<evidence type="ECO:0008006" key="4">
    <source>
        <dbReference type="Google" id="ProtNLM"/>
    </source>
</evidence>